<comment type="similarity">
    <text evidence="1">Belongs to the bleomycin resistance protein family.</text>
</comment>
<name>A0ABU4VHE4_9ACTN</name>
<dbReference type="Gene3D" id="3.10.180.10">
    <property type="entry name" value="2,3-Dihydroxybiphenyl 1,2-Dioxygenase, domain 1"/>
    <property type="match status" value="1"/>
</dbReference>
<dbReference type="EMBL" id="JAXAVX010000001">
    <property type="protein sequence ID" value="MDX8150797.1"/>
    <property type="molecule type" value="Genomic_DNA"/>
</dbReference>
<dbReference type="InterPro" id="IPR004360">
    <property type="entry name" value="Glyas_Fos-R_dOase_dom"/>
</dbReference>
<accession>A0ABU4VHE4</accession>
<feature type="domain" description="VOC" evidence="4">
    <location>
        <begin position="3"/>
        <end position="117"/>
    </location>
</feature>
<evidence type="ECO:0000256" key="2">
    <source>
        <dbReference type="ARBA" id="ARBA00021572"/>
    </source>
</evidence>
<keyword evidence="6" id="KW-1185">Reference proteome</keyword>
<dbReference type="CDD" id="cd08349">
    <property type="entry name" value="BLMA_like"/>
    <property type="match status" value="1"/>
</dbReference>
<dbReference type="SUPFAM" id="SSF54593">
    <property type="entry name" value="Glyoxalase/Bleomycin resistance protein/Dihydroxybiphenyl dioxygenase"/>
    <property type="match status" value="1"/>
</dbReference>
<dbReference type="Proteomes" id="UP001277761">
    <property type="component" value="Unassembled WGS sequence"/>
</dbReference>
<gene>
    <name evidence="5" type="ORF">SK069_04255</name>
</gene>
<dbReference type="InterPro" id="IPR000335">
    <property type="entry name" value="Bleomycin-R"/>
</dbReference>
<evidence type="ECO:0000313" key="5">
    <source>
        <dbReference type="EMBL" id="MDX8150797.1"/>
    </source>
</evidence>
<dbReference type="InterPro" id="IPR037523">
    <property type="entry name" value="VOC_core"/>
</dbReference>
<dbReference type="InterPro" id="IPR029068">
    <property type="entry name" value="Glyas_Bleomycin-R_OHBP_Dase"/>
</dbReference>
<reference evidence="5 6" key="1">
    <citation type="submission" date="2023-11" db="EMBL/GenBank/DDBJ databases">
        <authorList>
            <person name="Xu M."/>
            <person name="Jiang T."/>
        </authorList>
    </citation>
    <scope>NUCLEOTIDE SEQUENCE [LARGE SCALE GENOMIC DNA]</scope>
    <source>
        <strain evidence="5 6">SD</strain>
    </source>
</reference>
<protein>
    <recommendedName>
        <fullName evidence="2">Bleomycin resistance protein</fullName>
    </recommendedName>
</protein>
<dbReference type="RefSeq" id="WP_319952939.1">
    <property type="nucleotide sequence ID" value="NZ_JAXAVX010000001.1"/>
</dbReference>
<proteinExistence type="inferred from homology"/>
<organism evidence="5 6">
    <name type="scientific">Patulibacter brassicae</name>
    <dbReference type="NCBI Taxonomy" id="1705717"/>
    <lineage>
        <taxon>Bacteria</taxon>
        <taxon>Bacillati</taxon>
        <taxon>Actinomycetota</taxon>
        <taxon>Thermoleophilia</taxon>
        <taxon>Solirubrobacterales</taxon>
        <taxon>Patulibacteraceae</taxon>
        <taxon>Patulibacter</taxon>
    </lineage>
</organism>
<evidence type="ECO:0000313" key="6">
    <source>
        <dbReference type="Proteomes" id="UP001277761"/>
    </source>
</evidence>
<keyword evidence="3" id="KW-0046">Antibiotic resistance</keyword>
<dbReference type="PROSITE" id="PS51819">
    <property type="entry name" value="VOC"/>
    <property type="match status" value="1"/>
</dbReference>
<evidence type="ECO:0000256" key="3">
    <source>
        <dbReference type="ARBA" id="ARBA00023251"/>
    </source>
</evidence>
<sequence>MPRLRSAAPVLPVLDLAAAIAHYRALGFAVEAYAGAEQYAFAERDGVALHLSRWADHDPARTGAHVYLYVDDADALHAAWSTSGTAGRHVSPVDTDYGLREGAHVDPDGNLLRYGSPLRRR</sequence>
<dbReference type="Pfam" id="PF00903">
    <property type="entry name" value="Glyoxalase"/>
    <property type="match status" value="1"/>
</dbReference>
<evidence type="ECO:0000259" key="4">
    <source>
        <dbReference type="PROSITE" id="PS51819"/>
    </source>
</evidence>
<comment type="caution">
    <text evidence="5">The sequence shown here is derived from an EMBL/GenBank/DDBJ whole genome shotgun (WGS) entry which is preliminary data.</text>
</comment>
<evidence type="ECO:0000256" key="1">
    <source>
        <dbReference type="ARBA" id="ARBA00011051"/>
    </source>
</evidence>